<dbReference type="AlphaFoldDB" id="A0A7S0K8E8"/>
<dbReference type="InterPro" id="IPR010736">
    <property type="entry name" value="SHIPPO-rpt"/>
</dbReference>
<feature type="compositionally biased region" description="Low complexity" evidence="1">
    <location>
        <begin position="199"/>
        <end position="211"/>
    </location>
</feature>
<evidence type="ECO:0000256" key="1">
    <source>
        <dbReference type="SAM" id="MobiDB-lite"/>
    </source>
</evidence>
<name>A0A7S0K8E8_CAFRO</name>
<feature type="compositionally biased region" description="Pro residues" evidence="1">
    <location>
        <begin position="362"/>
        <end position="375"/>
    </location>
</feature>
<feature type="region of interest" description="Disordered" evidence="1">
    <location>
        <begin position="161"/>
        <end position="293"/>
    </location>
</feature>
<evidence type="ECO:0000313" key="2">
    <source>
        <dbReference type="EMBL" id="CAD8573070.1"/>
    </source>
</evidence>
<feature type="compositionally biased region" description="Gly residues" evidence="1">
    <location>
        <begin position="245"/>
        <end position="254"/>
    </location>
</feature>
<accession>A0A7S0K8E8</accession>
<feature type="compositionally biased region" description="Low complexity" evidence="1">
    <location>
        <begin position="161"/>
        <end position="170"/>
    </location>
</feature>
<sequence>MFVPMSPLRYPGSEQGAVAIKVPRVAATVPSRFETVVSVGARERDAFGSREPRFAAKHPMDPTNTASLRIPGSGTTTDGASADGGTYRQTGATRLSLERRSGQGAGVRGYTALASQTPRFAAGAAVGGAGRRQVTPGPGRYDAFQSGPLALGRRWGDTASAARSDFAPAARRARLPGTLGRTPGSRPATGPSALCPRQDSTSPAPADTSASGRPGNRRGQAGDAAPPPPTMLVPMGKPRSAAGEPGSGAPGGRPGAQSVARGRAGRGHRRLQSSAATSEESIPPSASARAGAGVGTAAAAGHVARASQRQRAAFLSTSSRFQDGSSAQASALRARATTAAAGAARVGYFAPQRGSAKQQPHSDPPTPRRPYPGPLIPATAVRRGRVTAAATTGRGDPPVATGAWMRVLPRGAGGADVRSESAAFRSSTSRQALGATAVVAAAGAGARGAGNEGALGTGAGRARSGDSVAHAGTRSGRASGTVPQRLFPGGAGGSLGGTMGKAKRDYGGFATGKDDAMPGPGAYDPVSPPARSANAGQAAFRSSSSRLARMTGSAWGVRREPALDPATDPAEPREWAAVAAVRQRLGIHAGPGSGGAGPIGPGSYDLPSGNGMAHRAHLNANPRRGWV</sequence>
<feature type="compositionally biased region" description="Gly residues" evidence="1">
    <location>
        <begin position="489"/>
        <end position="499"/>
    </location>
</feature>
<feature type="region of interest" description="Disordered" evidence="1">
    <location>
        <begin position="351"/>
        <end position="377"/>
    </location>
</feature>
<proteinExistence type="predicted"/>
<protein>
    <submittedName>
        <fullName evidence="2">Uncharacterized protein</fullName>
    </submittedName>
</protein>
<feature type="region of interest" description="Disordered" evidence="1">
    <location>
        <begin position="589"/>
        <end position="627"/>
    </location>
</feature>
<feature type="compositionally biased region" description="Low complexity" evidence="1">
    <location>
        <begin position="72"/>
        <end position="86"/>
    </location>
</feature>
<dbReference type="Pfam" id="PF07004">
    <property type="entry name" value="SHIPPO-rpt"/>
    <property type="match status" value="1"/>
</dbReference>
<feature type="region of interest" description="Disordered" evidence="1">
    <location>
        <begin position="447"/>
        <end position="571"/>
    </location>
</feature>
<feature type="compositionally biased region" description="Gly residues" evidence="1">
    <location>
        <begin position="447"/>
        <end position="459"/>
    </location>
</feature>
<feature type="compositionally biased region" description="Basic and acidic residues" evidence="1">
    <location>
        <begin position="502"/>
        <end position="516"/>
    </location>
</feature>
<feature type="compositionally biased region" description="Basic and acidic residues" evidence="1">
    <location>
        <begin position="48"/>
        <end position="60"/>
    </location>
</feature>
<feature type="compositionally biased region" description="Low complexity" evidence="1">
    <location>
        <begin position="538"/>
        <end position="549"/>
    </location>
</feature>
<reference evidence="2" key="1">
    <citation type="submission" date="2021-01" db="EMBL/GenBank/DDBJ databases">
        <authorList>
            <person name="Corre E."/>
            <person name="Pelletier E."/>
            <person name="Niang G."/>
            <person name="Scheremetjew M."/>
            <person name="Finn R."/>
            <person name="Kale V."/>
            <person name="Holt S."/>
            <person name="Cochrane G."/>
            <person name="Meng A."/>
            <person name="Brown T."/>
            <person name="Cohen L."/>
        </authorList>
    </citation>
    <scope>NUCLEOTIDE SEQUENCE</scope>
    <source>
        <strain evidence="2">E4-10</strain>
    </source>
</reference>
<gene>
    <name evidence="2" type="ORF">CROE0942_LOCUS17451</name>
</gene>
<feature type="compositionally biased region" description="Gly residues" evidence="1">
    <location>
        <begin position="589"/>
        <end position="600"/>
    </location>
</feature>
<dbReference type="EMBL" id="HBET01025826">
    <property type="protein sequence ID" value="CAD8573070.1"/>
    <property type="molecule type" value="Transcribed_RNA"/>
</dbReference>
<feature type="region of interest" description="Disordered" evidence="1">
    <location>
        <begin position="48"/>
        <end position="88"/>
    </location>
</feature>
<organism evidence="2">
    <name type="scientific">Cafeteria roenbergensis</name>
    <name type="common">Marine flagellate</name>
    <dbReference type="NCBI Taxonomy" id="33653"/>
    <lineage>
        <taxon>Eukaryota</taxon>
        <taxon>Sar</taxon>
        <taxon>Stramenopiles</taxon>
        <taxon>Bigyra</taxon>
        <taxon>Opalozoa</taxon>
        <taxon>Bicosoecida</taxon>
        <taxon>Cafeteriaceae</taxon>
        <taxon>Cafeteria</taxon>
    </lineage>
</organism>